<comment type="caution">
    <text evidence="1">The sequence shown here is derived from an EMBL/GenBank/DDBJ whole genome shotgun (WGS) entry which is preliminary data.</text>
</comment>
<dbReference type="Proteomes" id="UP000642125">
    <property type="component" value="Unassembled WGS sequence"/>
</dbReference>
<dbReference type="EMBL" id="BONO01000016">
    <property type="protein sequence ID" value="GIG36875.1"/>
    <property type="molecule type" value="Genomic_DNA"/>
</dbReference>
<dbReference type="Pfam" id="PF05331">
    <property type="entry name" value="DUF742"/>
    <property type="match status" value="1"/>
</dbReference>
<dbReference type="PANTHER" id="PTHR36221:SF1">
    <property type="entry name" value="DUF742 DOMAIN-CONTAINING PROTEIN"/>
    <property type="match status" value="1"/>
</dbReference>
<organism evidence="1 2">
    <name type="scientific">Cellulomonas pakistanensis</name>
    <dbReference type="NCBI Taxonomy" id="992287"/>
    <lineage>
        <taxon>Bacteria</taxon>
        <taxon>Bacillati</taxon>
        <taxon>Actinomycetota</taxon>
        <taxon>Actinomycetes</taxon>
        <taxon>Micrococcales</taxon>
        <taxon>Cellulomonadaceae</taxon>
        <taxon>Cellulomonas</taxon>
    </lineage>
</organism>
<dbReference type="InterPro" id="IPR007995">
    <property type="entry name" value="DUF742"/>
</dbReference>
<proteinExistence type="predicted"/>
<accession>A0A919PC64</accession>
<name>A0A919PC64_9CELL</name>
<keyword evidence="2" id="KW-1185">Reference proteome</keyword>
<protein>
    <recommendedName>
        <fullName evidence="3">DUF742 domain-containing protein</fullName>
    </recommendedName>
</protein>
<evidence type="ECO:0000313" key="2">
    <source>
        <dbReference type="Proteomes" id="UP000642125"/>
    </source>
</evidence>
<reference evidence="1" key="1">
    <citation type="submission" date="2021-01" db="EMBL/GenBank/DDBJ databases">
        <title>Whole genome shotgun sequence of Cellulomonas pakistanensis NBRC 110800.</title>
        <authorList>
            <person name="Komaki H."/>
            <person name="Tamura T."/>
        </authorList>
    </citation>
    <scope>NUCLEOTIDE SEQUENCE</scope>
    <source>
        <strain evidence="1">NBRC 110800</strain>
    </source>
</reference>
<evidence type="ECO:0008006" key="3">
    <source>
        <dbReference type="Google" id="ProtNLM"/>
    </source>
</evidence>
<gene>
    <name evidence="1" type="ORF">Cpa01nite_22560</name>
</gene>
<evidence type="ECO:0000313" key="1">
    <source>
        <dbReference type="EMBL" id="GIG36875.1"/>
    </source>
</evidence>
<dbReference type="PANTHER" id="PTHR36221">
    <property type="entry name" value="DUF742 DOMAIN-CONTAINING PROTEIN"/>
    <property type="match status" value="1"/>
</dbReference>
<sequence length="132" mass="13754">MARRRADKATVAGVRPYVLTGGRVPDDDDVRLDTLVHAAAAADHAPSLSTEQRAILAGLAGSYLTVAEVASQLRLPLGVAQVLVADLVRLGALRVHDAGLPSLDPSGGGASQEERYLVLDVLESLYDGISSL</sequence>
<dbReference type="AlphaFoldDB" id="A0A919PC64"/>